<dbReference type="EMBL" id="RPDH01000003">
    <property type="protein sequence ID" value="RPE05801.1"/>
    <property type="molecule type" value="Genomic_DNA"/>
</dbReference>
<evidence type="ECO:0000313" key="2">
    <source>
        <dbReference type="Proteomes" id="UP000278351"/>
    </source>
</evidence>
<gene>
    <name evidence="1" type="ORF">EGT74_25905</name>
</gene>
<proteinExistence type="predicted"/>
<evidence type="ECO:0000313" key="1">
    <source>
        <dbReference type="EMBL" id="RPE05801.1"/>
    </source>
</evidence>
<accession>A0A3N4PLP2</accession>
<keyword evidence="2" id="KW-1185">Reference proteome</keyword>
<name>A0A3N4PLP2_9BACT</name>
<dbReference type="AlphaFoldDB" id="A0A3N4PLP2"/>
<comment type="caution">
    <text evidence="1">The sequence shown here is derived from an EMBL/GenBank/DDBJ whole genome shotgun (WGS) entry which is preliminary data.</text>
</comment>
<sequence length="164" mass="18069">MKKISIILMVTLSFWACKKDGNNDSPSNLKNTVTYTTNGKTYTVSEGNSNTGNPPVTFVDCFISKSTDFTRFWLHVEGDNLPFNLFIDAFDAPPSGIGTFIPKYVDWNIQEKFSDGQPYKITAGAIKISEASNTKIEGTYSLKLDNSSGTKNITGTFSINQPVQ</sequence>
<reference evidence="1 2" key="1">
    <citation type="submission" date="2018-11" db="EMBL/GenBank/DDBJ databases">
        <title>Chitinophaga lutea sp.nov., isolate from arsenic contaminated soil.</title>
        <authorList>
            <person name="Zong Y."/>
        </authorList>
    </citation>
    <scope>NUCLEOTIDE SEQUENCE [LARGE SCALE GENOMIC DNA]</scope>
    <source>
        <strain evidence="1 2">ZY74</strain>
    </source>
</reference>
<dbReference type="RefSeq" id="WP_123849454.1">
    <property type="nucleotide sequence ID" value="NZ_RPDH01000003.1"/>
</dbReference>
<dbReference type="Proteomes" id="UP000278351">
    <property type="component" value="Unassembled WGS sequence"/>
</dbReference>
<organism evidence="1 2">
    <name type="scientific">Chitinophaga lutea</name>
    <dbReference type="NCBI Taxonomy" id="2488634"/>
    <lineage>
        <taxon>Bacteria</taxon>
        <taxon>Pseudomonadati</taxon>
        <taxon>Bacteroidota</taxon>
        <taxon>Chitinophagia</taxon>
        <taxon>Chitinophagales</taxon>
        <taxon>Chitinophagaceae</taxon>
        <taxon>Chitinophaga</taxon>
    </lineage>
</organism>
<protein>
    <submittedName>
        <fullName evidence="1">Uncharacterized protein</fullName>
    </submittedName>
</protein>